<dbReference type="InParanoid" id="Q7RKM2"/>
<evidence type="ECO:0000313" key="1">
    <source>
        <dbReference type="EMBL" id="EAA22393.1"/>
    </source>
</evidence>
<comment type="caution">
    <text evidence="1">The sequence shown here is derived from an EMBL/GenBank/DDBJ whole genome shotgun (WGS) entry which is preliminary data.</text>
</comment>
<gene>
    <name evidence="1" type="ORF">PY02879</name>
</gene>
<dbReference type="Proteomes" id="UP000008553">
    <property type="component" value="Unassembled WGS sequence"/>
</dbReference>
<reference evidence="1 2" key="1">
    <citation type="journal article" date="2002" name="Nature">
        <title>Genome sequence and comparative analysis of the model rodent malaria parasite Plasmodium yoelii yoelii.</title>
        <authorList>
            <person name="Carlton J.M."/>
            <person name="Angiuoli S.V."/>
            <person name="Suh B.B."/>
            <person name="Kooij T.W."/>
            <person name="Pertea M."/>
            <person name="Silva J.C."/>
            <person name="Ermolaeva M.D."/>
            <person name="Allen J.E."/>
            <person name="Selengut J.D."/>
            <person name="Koo H.L."/>
            <person name="Peterson J.D."/>
            <person name="Pop M."/>
            <person name="Kosack D.S."/>
            <person name="Shumway M.F."/>
            <person name="Bidwell S.L."/>
            <person name="Shallom S.J."/>
            <person name="van Aken S.E."/>
            <person name="Riedmuller S.B."/>
            <person name="Feldblyum T.V."/>
            <person name="Cho J.K."/>
            <person name="Quackenbush J."/>
            <person name="Sedegah M."/>
            <person name="Shoaibi A."/>
            <person name="Cummings L.M."/>
            <person name="Florens L."/>
            <person name="Yates J.R."/>
            <person name="Raine J.D."/>
            <person name="Sinden R.E."/>
            <person name="Harris M.A."/>
            <person name="Cunningham D.A."/>
            <person name="Preiser P.R."/>
            <person name="Bergman L.W."/>
            <person name="Vaidya A.B."/>
            <person name="van Lin L.H."/>
            <person name="Janse C.J."/>
            <person name="Waters A.P."/>
            <person name="Smith H.O."/>
            <person name="White O.R."/>
            <person name="Salzberg S.L."/>
            <person name="Venter J.C."/>
            <person name="Fraser C.M."/>
            <person name="Hoffman S.L."/>
            <person name="Gardner M.J."/>
            <person name="Carucci D.J."/>
        </authorList>
    </citation>
    <scope>NUCLEOTIDE SEQUENCE [LARGE SCALE GENOMIC DNA]</scope>
    <source>
        <strain evidence="1 2">17XNL</strain>
    </source>
</reference>
<dbReference type="EMBL" id="AABL01000807">
    <property type="protein sequence ID" value="EAA22393.1"/>
    <property type="molecule type" value="Genomic_DNA"/>
</dbReference>
<evidence type="ECO:0000313" key="2">
    <source>
        <dbReference type="Proteomes" id="UP000008553"/>
    </source>
</evidence>
<sequence length="33" mass="4015">MHLREIIYKDGKPISQELHEEFEKAFKNLDLNK</sequence>
<keyword evidence="2" id="KW-1185">Reference proteome</keyword>
<dbReference type="AlphaFoldDB" id="Q7RKM2"/>
<dbReference type="PaxDb" id="73239-Q7RKM2"/>
<name>Q7RKM2_PLAYO</name>
<organism evidence="1 2">
    <name type="scientific">Plasmodium yoelii yoelii</name>
    <dbReference type="NCBI Taxonomy" id="73239"/>
    <lineage>
        <taxon>Eukaryota</taxon>
        <taxon>Sar</taxon>
        <taxon>Alveolata</taxon>
        <taxon>Apicomplexa</taxon>
        <taxon>Aconoidasida</taxon>
        <taxon>Haemosporida</taxon>
        <taxon>Plasmodiidae</taxon>
        <taxon>Plasmodium</taxon>
        <taxon>Plasmodium (Vinckeia)</taxon>
    </lineage>
</organism>
<proteinExistence type="predicted"/>
<protein>
    <submittedName>
        <fullName evidence="1">Uncharacterized protein</fullName>
    </submittedName>
</protein>
<accession>Q7RKM2</accession>